<evidence type="ECO:0000313" key="4">
    <source>
        <dbReference type="EMBL" id="CAE0369088.1"/>
    </source>
</evidence>
<keyword evidence="3" id="KW-1133">Transmembrane helix</keyword>
<dbReference type="PANTHER" id="PTHR11242:SF0">
    <property type="entry name" value="TPR_REGION DOMAIN-CONTAINING PROTEIN"/>
    <property type="match status" value="1"/>
</dbReference>
<evidence type="ECO:0008006" key="5">
    <source>
        <dbReference type="Google" id="ProtNLM"/>
    </source>
</evidence>
<name>A0A7S3K033_9STRA</name>
<dbReference type="Pfam" id="PF14559">
    <property type="entry name" value="TPR_19"/>
    <property type="match status" value="1"/>
</dbReference>
<feature type="transmembrane region" description="Helical" evidence="3">
    <location>
        <begin position="248"/>
        <end position="271"/>
    </location>
</feature>
<keyword evidence="3" id="KW-0812">Transmembrane</keyword>
<reference evidence="4" key="1">
    <citation type="submission" date="2021-01" db="EMBL/GenBank/DDBJ databases">
        <authorList>
            <person name="Corre E."/>
            <person name="Pelletier E."/>
            <person name="Niang G."/>
            <person name="Scheremetjew M."/>
            <person name="Finn R."/>
            <person name="Kale V."/>
            <person name="Holt S."/>
            <person name="Cochrane G."/>
            <person name="Meng A."/>
            <person name="Brown T."/>
            <person name="Cohen L."/>
        </authorList>
    </citation>
    <scope>NUCLEOTIDE SEQUENCE</scope>
    <source>
        <strain evidence="4">CCMP1510</strain>
    </source>
</reference>
<dbReference type="Gene3D" id="1.25.40.10">
    <property type="entry name" value="Tetratricopeptide repeat domain"/>
    <property type="match status" value="1"/>
</dbReference>
<proteinExistence type="predicted"/>
<dbReference type="AlphaFoldDB" id="A0A7S3K033"/>
<dbReference type="SMART" id="SM00028">
    <property type="entry name" value="TPR"/>
    <property type="match status" value="2"/>
</dbReference>
<keyword evidence="3" id="KW-0472">Membrane</keyword>
<dbReference type="InterPro" id="IPR019734">
    <property type="entry name" value="TPR_rpt"/>
</dbReference>
<accession>A0A7S3K033</accession>
<dbReference type="PANTHER" id="PTHR11242">
    <property type="entry name" value="ARYL HYDROCARBON RECEPTOR INTERACTING PROTEIN RELATED"/>
    <property type="match status" value="1"/>
</dbReference>
<sequence length="286" mass="32497">MQNTMSRMLEIIKAESEKSGVKVEVKKRVGNGDAYIPIDDDDVKKADFDLKMRETFERISKLPIEEKAAFALAMRDAGNERFREADYRAALEMYAQSVCGLDGAQINAKLKIALPILTNMAFCFLELGKPTQALTLCDEALNLDPQCAKAHFRRGKALALLDRYNEAKLALDQARICAPQDNIPATKELHKLAATTQRVKQIRTQQRLNFSKALRQGKVYHDKSSTPPWRLRYLQKQKPLNVYDSINFLLQLFGICVWLLATLAVFCTFFYPSLLPSFIFTPINNN</sequence>
<evidence type="ECO:0000256" key="3">
    <source>
        <dbReference type="SAM" id="Phobius"/>
    </source>
</evidence>
<protein>
    <recommendedName>
        <fullName evidence="5">Peptidylprolyl isomerase</fullName>
    </recommendedName>
</protein>
<evidence type="ECO:0000256" key="1">
    <source>
        <dbReference type="ARBA" id="ARBA00022737"/>
    </source>
</evidence>
<dbReference type="EMBL" id="HBIJ01014691">
    <property type="protein sequence ID" value="CAE0369088.1"/>
    <property type="molecule type" value="Transcribed_RNA"/>
</dbReference>
<keyword evidence="1" id="KW-0677">Repeat</keyword>
<dbReference type="InterPro" id="IPR011990">
    <property type="entry name" value="TPR-like_helical_dom_sf"/>
</dbReference>
<keyword evidence="2" id="KW-0802">TPR repeat</keyword>
<dbReference type="SUPFAM" id="SSF48452">
    <property type="entry name" value="TPR-like"/>
    <property type="match status" value="1"/>
</dbReference>
<dbReference type="InterPro" id="IPR039663">
    <property type="entry name" value="AIP/AIPL1/TTC9"/>
</dbReference>
<gene>
    <name evidence="4" type="ORF">ALAG00032_LOCUS9851</name>
</gene>
<organism evidence="4">
    <name type="scientific">Aureoumbra lagunensis</name>
    <dbReference type="NCBI Taxonomy" id="44058"/>
    <lineage>
        <taxon>Eukaryota</taxon>
        <taxon>Sar</taxon>
        <taxon>Stramenopiles</taxon>
        <taxon>Ochrophyta</taxon>
        <taxon>Pelagophyceae</taxon>
        <taxon>Pelagomonadales</taxon>
        <taxon>Aureoumbra</taxon>
    </lineage>
</organism>
<evidence type="ECO:0000256" key="2">
    <source>
        <dbReference type="ARBA" id="ARBA00022803"/>
    </source>
</evidence>